<organism evidence="1 2">
    <name type="scientific">Geospiza parvula</name>
    <name type="common">Small tree-finch</name>
    <name type="synonym">Camarhynchus parvulus</name>
    <dbReference type="NCBI Taxonomy" id="87175"/>
    <lineage>
        <taxon>Eukaryota</taxon>
        <taxon>Metazoa</taxon>
        <taxon>Chordata</taxon>
        <taxon>Craniata</taxon>
        <taxon>Vertebrata</taxon>
        <taxon>Euteleostomi</taxon>
        <taxon>Archelosauria</taxon>
        <taxon>Archosauria</taxon>
        <taxon>Dinosauria</taxon>
        <taxon>Saurischia</taxon>
        <taxon>Theropoda</taxon>
        <taxon>Coelurosauria</taxon>
        <taxon>Aves</taxon>
        <taxon>Neognathae</taxon>
        <taxon>Neoaves</taxon>
        <taxon>Telluraves</taxon>
        <taxon>Australaves</taxon>
        <taxon>Passeriformes</taxon>
        <taxon>Thraupidae</taxon>
        <taxon>Camarhynchus</taxon>
    </lineage>
</organism>
<keyword evidence="2" id="KW-1185">Reference proteome</keyword>
<dbReference type="AlphaFoldDB" id="A0A8C3MDD0"/>
<name>A0A8C3MDD0_GEOPR</name>
<proteinExistence type="predicted"/>
<evidence type="ECO:0000313" key="2">
    <source>
        <dbReference type="Proteomes" id="UP000694382"/>
    </source>
</evidence>
<evidence type="ECO:0000313" key="1">
    <source>
        <dbReference type="Ensembl" id="ENSCPVP00000004657.1"/>
    </source>
</evidence>
<reference evidence="1" key="1">
    <citation type="submission" date="2020-02" db="EMBL/GenBank/DDBJ databases">
        <authorList>
            <person name="Enbody D E."/>
            <person name="Pettersson E M."/>
        </authorList>
    </citation>
    <scope>NUCLEOTIDE SEQUENCE [LARGE SCALE GENOMIC DNA]</scope>
</reference>
<accession>A0A8C3MDD0</accession>
<reference evidence="1" key="3">
    <citation type="submission" date="2025-09" db="UniProtKB">
        <authorList>
            <consortium name="Ensembl"/>
        </authorList>
    </citation>
    <scope>IDENTIFICATION</scope>
</reference>
<sequence>MHLWSSSSTSLWLGLFHITGIRIMRRWGGGRERKDPAQATEVCVASLHLSLVPHWMRERDAEEHKIAAVPACMNTEIPVFSAVYILESVAFYICFITTCPACWHSYTLIFFQ</sequence>
<dbReference type="Proteomes" id="UP000694382">
    <property type="component" value="Chromosome 2"/>
</dbReference>
<dbReference type="Ensembl" id="ENSCPVT00000004821.2">
    <property type="protein sequence ID" value="ENSCPVP00000004657.1"/>
    <property type="gene ID" value="ENSCPVG00000003432.2"/>
</dbReference>
<reference evidence="1" key="2">
    <citation type="submission" date="2025-08" db="UniProtKB">
        <authorList>
            <consortium name="Ensembl"/>
        </authorList>
    </citation>
    <scope>IDENTIFICATION</scope>
</reference>
<protein>
    <submittedName>
        <fullName evidence="1">Uncharacterized protein</fullName>
    </submittedName>
</protein>